<dbReference type="GO" id="GO:0046592">
    <property type="term" value="F:polyamine oxidase activity"/>
    <property type="evidence" value="ECO:0007669"/>
    <property type="project" value="TreeGrafter"/>
</dbReference>
<dbReference type="InterPro" id="IPR036188">
    <property type="entry name" value="FAD/NAD-bd_sf"/>
</dbReference>
<dbReference type="RefSeq" id="XP_023947404.1">
    <property type="nucleotide sequence ID" value="XM_024091636.1"/>
</dbReference>
<dbReference type="OrthoDB" id="5046242at2759"/>
<dbReference type="RefSeq" id="XP_052746060.1">
    <property type="nucleotide sequence ID" value="XM_052890100.1"/>
</dbReference>
<organism evidence="2 4">
    <name type="scientific">Bicyclus anynana</name>
    <name type="common">Squinting bush brown butterfly</name>
    <dbReference type="NCBI Taxonomy" id="110368"/>
    <lineage>
        <taxon>Eukaryota</taxon>
        <taxon>Metazoa</taxon>
        <taxon>Ecdysozoa</taxon>
        <taxon>Arthropoda</taxon>
        <taxon>Hexapoda</taxon>
        <taxon>Insecta</taxon>
        <taxon>Pterygota</taxon>
        <taxon>Neoptera</taxon>
        <taxon>Endopterygota</taxon>
        <taxon>Lepidoptera</taxon>
        <taxon>Glossata</taxon>
        <taxon>Ditrysia</taxon>
        <taxon>Papilionoidea</taxon>
        <taxon>Nymphalidae</taxon>
        <taxon>Satyrinae</taxon>
        <taxon>Satyrini</taxon>
        <taxon>Mycalesina</taxon>
        <taxon>Bicyclus</taxon>
    </lineage>
</organism>
<dbReference type="Gene3D" id="3.50.50.60">
    <property type="entry name" value="FAD/NAD(P)-binding domain"/>
    <property type="match status" value="1"/>
</dbReference>
<dbReference type="Gene3D" id="3.90.660.10">
    <property type="match status" value="1"/>
</dbReference>
<dbReference type="InterPro" id="IPR050281">
    <property type="entry name" value="Flavin_monoamine_oxidase"/>
</dbReference>
<evidence type="ECO:0000313" key="4">
    <source>
        <dbReference type="RefSeq" id="XP_023947404.1"/>
    </source>
</evidence>
<dbReference type="Pfam" id="PF01593">
    <property type="entry name" value="Amino_oxidase"/>
    <property type="match status" value="2"/>
</dbReference>
<dbReference type="SUPFAM" id="SSF51905">
    <property type="entry name" value="FAD/NAD(P)-binding domain"/>
    <property type="match status" value="1"/>
</dbReference>
<proteinExistence type="predicted"/>
<dbReference type="RefSeq" id="XP_023947403.1">
    <property type="nucleotide sequence ID" value="XM_024091635.1"/>
</dbReference>
<feature type="domain" description="Amine oxidase" evidence="1">
    <location>
        <begin position="212"/>
        <end position="457"/>
    </location>
</feature>
<name>A0A6J1NKE4_BICAN</name>
<feature type="domain" description="Amine oxidase" evidence="1">
    <location>
        <begin position="15"/>
        <end position="96"/>
    </location>
</feature>
<keyword evidence="2" id="KW-1185">Reference proteome</keyword>
<gene>
    <name evidence="3 4 5 6" type="primary">LOC112052522</name>
</gene>
<dbReference type="PANTHER" id="PTHR10742">
    <property type="entry name" value="FLAVIN MONOAMINE OXIDASE"/>
    <property type="match status" value="1"/>
</dbReference>
<dbReference type="GeneID" id="112052522"/>
<dbReference type="Proteomes" id="UP001652582">
    <property type="component" value="Chromosome 27"/>
</dbReference>
<evidence type="ECO:0000313" key="6">
    <source>
        <dbReference type="RefSeq" id="XP_052746060.1"/>
    </source>
</evidence>
<dbReference type="AlphaFoldDB" id="A0A6J1NKE4"/>
<reference evidence="3 4" key="1">
    <citation type="submission" date="2025-04" db="UniProtKB">
        <authorList>
            <consortium name="RefSeq"/>
        </authorList>
    </citation>
    <scope>IDENTIFICATION</scope>
</reference>
<protein>
    <submittedName>
        <fullName evidence="3 4">Peroxisomal N(1)-acetyl-spermine/spermidine oxidase-like</fullName>
    </submittedName>
    <submittedName>
        <fullName evidence="5 6">Uncharacterized protein LOC112052522</fullName>
    </submittedName>
</protein>
<evidence type="ECO:0000313" key="2">
    <source>
        <dbReference type="Proteomes" id="UP001652582"/>
    </source>
</evidence>
<dbReference type="SUPFAM" id="SSF54373">
    <property type="entry name" value="FAD-linked reductases, C-terminal domain"/>
    <property type="match status" value="1"/>
</dbReference>
<evidence type="ECO:0000313" key="5">
    <source>
        <dbReference type="RefSeq" id="XP_052746059.1"/>
    </source>
</evidence>
<dbReference type="KEGG" id="bany:112052522"/>
<evidence type="ECO:0000313" key="3">
    <source>
        <dbReference type="RefSeq" id="XP_023947403.1"/>
    </source>
</evidence>
<sequence>MPLSYDTIVVGLGAAGATAAATLARAGRRVLALEAQDRVGGRVKTVPFGDGVVEVGAEWIHGTDNSRVYDIAVKNNISLVPQELTMNVFKSNGEVGESDLVNELLMFCLGVVEHPPKDPEPLGSFITRRVKEYLKEKHPEVLNDKDFVDEFLEFMNLVINNYEATNDWNDCSAQTNYTELPGHQHVSWHRYGYKTFFDILLNTYNNGPGWPTLDIKLNVVVVQIIWPKDCTGQVKVVSKNGDTFTADNVIVTVSLGVLKEKHADIFYPPLPQDKVESIERIPMGLMGKIIVSFENPWLPSGVFYGFLWRGVDKAGVSDEDYWTTRIFGCSTPMGSKTALTFWTSGDVGKMVETLPEDVVKRKVMELLRKFMGKANIPEPIGIIKSSWYSNPYTRGSYTYDNLLVTQYPNARATLAEPLRDVAGTLRVLFAGEATDSTYFSTVHGASDSGYREAMRLLPSSKI</sequence>
<dbReference type="RefSeq" id="XP_052746059.1">
    <property type="nucleotide sequence ID" value="XM_052890099.1"/>
</dbReference>
<dbReference type="InterPro" id="IPR002937">
    <property type="entry name" value="Amino_oxidase"/>
</dbReference>
<evidence type="ECO:0000259" key="1">
    <source>
        <dbReference type="Pfam" id="PF01593"/>
    </source>
</evidence>
<dbReference type="PANTHER" id="PTHR10742:SF398">
    <property type="entry name" value="AMINE OXIDASE DOMAIN-CONTAINING PROTEIN-RELATED"/>
    <property type="match status" value="1"/>
</dbReference>
<accession>A0A6J1NKE4</accession>